<feature type="repeat" description="WD" evidence="3">
    <location>
        <begin position="879"/>
        <end position="920"/>
    </location>
</feature>
<keyword evidence="2" id="KW-0677">Repeat</keyword>
<evidence type="ECO:0000259" key="4">
    <source>
        <dbReference type="PROSITE" id="PS50837"/>
    </source>
</evidence>
<dbReference type="PROSITE" id="PS50294">
    <property type="entry name" value="WD_REPEATS_REGION"/>
    <property type="match status" value="6"/>
</dbReference>
<keyword evidence="6" id="KW-1185">Reference proteome</keyword>
<comment type="caution">
    <text evidence="5">The sequence shown here is derived from an EMBL/GenBank/DDBJ whole genome shotgun (WGS) entry which is preliminary data.</text>
</comment>
<dbReference type="CDD" id="cd00200">
    <property type="entry name" value="WD40"/>
    <property type="match status" value="1"/>
</dbReference>
<evidence type="ECO:0000313" key="6">
    <source>
        <dbReference type="Proteomes" id="UP001215280"/>
    </source>
</evidence>
<protein>
    <recommendedName>
        <fullName evidence="4">NACHT domain-containing protein</fullName>
    </recommendedName>
</protein>
<dbReference type="InterPro" id="IPR007111">
    <property type="entry name" value="NACHT_NTPase"/>
</dbReference>
<dbReference type="InterPro" id="IPR019775">
    <property type="entry name" value="WD40_repeat_CS"/>
</dbReference>
<keyword evidence="1 3" id="KW-0853">WD repeat</keyword>
<dbReference type="PRINTS" id="PR00320">
    <property type="entry name" value="GPROTEINBRPT"/>
</dbReference>
<dbReference type="AlphaFoldDB" id="A0AAD7IVY4"/>
<dbReference type="GO" id="GO:1990234">
    <property type="term" value="C:transferase complex"/>
    <property type="evidence" value="ECO:0007669"/>
    <property type="project" value="UniProtKB-ARBA"/>
</dbReference>
<reference evidence="5" key="1">
    <citation type="submission" date="2023-03" db="EMBL/GenBank/DDBJ databases">
        <title>Massive genome expansion in bonnet fungi (Mycena s.s.) driven by repeated elements and novel gene families across ecological guilds.</title>
        <authorList>
            <consortium name="Lawrence Berkeley National Laboratory"/>
            <person name="Harder C.B."/>
            <person name="Miyauchi S."/>
            <person name="Viragh M."/>
            <person name="Kuo A."/>
            <person name="Thoen E."/>
            <person name="Andreopoulos B."/>
            <person name="Lu D."/>
            <person name="Skrede I."/>
            <person name="Drula E."/>
            <person name="Henrissat B."/>
            <person name="Morin E."/>
            <person name="Kohler A."/>
            <person name="Barry K."/>
            <person name="LaButti K."/>
            <person name="Morin E."/>
            <person name="Salamov A."/>
            <person name="Lipzen A."/>
            <person name="Mereny Z."/>
            <person name="Hegedus B."/>
            <person name="Baldrian P."/>
            <person name="Stursova M."/>
            <person name="Weitz H."/>
            <person name="Taylor A."/>
            <person name="Grigoriev I.V."/>
            <person name="Nagy L.G."/>
            <person name="Martin F."/>
            <person name="Kauserud H."/>
        </authorList>
    </citation>
    <scope>NUCLEOTIDE SEQUENCE</scope>
    <source>
        <strain evidence="5">CBHHK188m</strain>
    </source>
</reference>
<dbReference type="SUPFAM" id="SSF52540">
    <property type="entry name" value="P-loop containing nucleoside triphosphate hydrolases"/>
    <property type="match status" value="1"/>
</dbReference>
<dbReference type="PROSITE" id="PS50082">
    <property type="entry name" value="WD_REPEATS_2"/>
    <property type="match status" value="6"/>
</dbReference>
<dbReference type="PROSITE" id="PS50837">
    <property type="entry name" value="NACHT"/>
    <property type="match status" value="1"/>
</dbReference>
<proteinExistence type="predicted"/>
<name>A0AAD7IVY4_9AGAR</name>
<evidence type="ECO:0000256" key="2">
    <source>
        <dbReference type="ARBA" id="ARBA00022737"/>
    </source>
</evidence>
<dbReference type="InterPro" id="IPR015943">
    <property type="entry name" value="WD40/YVTN_repeat-like_dom_sf"/>
</dbReference>
<feature type="repeat" description="WD" evidence="3">
    <location>
        <begin position="706"/>
        <end position="738"/>
    </location>
</feature>
<dbReference type="PANTHER" id="PTHR22847:SF637">
    <property type="entry name" value="WD REPEAT DOMAIN 5B"/>
    <property type="match status" value="1"/>
</dbReference>
<dbReference type="InterPro" id="IPR001680">
    <property type="entry name" value="WD40_rpt"/>
</dbReference>
<feature type="repeat" description="WD" evidence="3">
    <location>
        <begin position="922"/>
        <end position="955"/>
    </location>
</feature>
<dbReference type="InterPro" id="IPR020472">
    <property type="entry name" value="WD40_PAC1"/>
</dbReference>
<dbReference type="Pfam" id="PF24883">
    <property type="entry name" value="NPHP3_N"/>
    <property type="match status" value="1"/>
</dbReference>
<organism evidence="5 6">
    <name type="scientific">Mycena maculata</name>
    <dbReference type="NCBI Taxonomy" id="230809"/>
    <lineage>
        <taxon>Eukaryota</taxon>
        <taxon>Fungi</taxon>
        <taxon>Dikarya</taxon>
        <taxon>Basidiomycota</taxon>
        <taxon>Agaricomycotina</taxon>
        <taxon>Agaricomycetes</taxon>
        <taxon>Agaricomycetidae</taxon>
        <taxon>Agaricales</taxon>
        <taxon>Marasmiineae</taxon>
        <taxon>Mycenaceae</taxon>
        <taxon>Mycena</taxon>
    </lineage>
</organism>
<evidence type="ECO:0000256" key="1">
    <source>
        <dbReference type="ARBA" id="ARBA00022574"/>
    </source>
</evidence>
<dbReference type="SMART" id="SM00320">
    <property type="entry name" value="WD40"/>
    <property type="match status" value="7"/>
</dbReference>
<feature type="repeat" description="WD" evidence="3">
    <location>
        <begin position="835"/>
        <end position="876"/>
    </location>
</feature>
<feature type="repeat" description="WD" evidence="3">
    <location>
        <begin position="663"/>
        <end position="704"/>
    </location>
</feature>
<feature type="domain" description="NACHT" evidence="4">
    <location>
        <begin position="137"/>
        <end position="281"/>
    </location>
</feature>
<evidence type="ECO:0000256" key="3">
    <source>
        <dbReference type="PROSITE-ProRule" id="PRU00221"/>
    </source>
</evidence>
<dbReference type="Gene3D" id="2.130.10.10">
    <property type="entry name" value="YVTN repeat-like/Quinoprotein amine dehydrogenase"/>
    <property type="match status" value="3"/>
</dbReference>
<dbReference type="Gene3D" id="3.40.50.300">
    <property type="entry name" value="P-loop containing nucleotide triphosphate hydrolases"/>
    <property type="match status" value="1"/>
</dbReference>
<evidence type="ECO:0000313" key="5">
    <source>
        <dbReference type="EMBL" id="KAJ7751510.1"/>
    </source>
</evidence>
<sequence length="1033" mass="115012">MSALYSAGSISKESPQAPMWGILTKQTVECALMISNYFGCGFHDGPWPGRGILDALCLSLTRLEKMPPTGLPSMDLFISTAAISDEAVHSAVSLSTLEHLGPCDIASTLHGECLPGTRQNIVQDIINWLTTRSEMGNTLWLCGTAGSGKSTIAKTISEYFSSLHRLGASLFFEKNKSNPQTVIPMMAYALARWNTRLESAICAAVGGNPGITRAPVEMQFDKLLLAPLLSVAIDIRGPIVIILDGLDECGDARSRQSLLSLFSNAFPKLPIIFRILVTSCPEPDIQDIFLPRPDVMKIHLEDTSSSSVADVQSYIIHRFRSIRSDRHLDPVWPGEEKIRSLTQHAAGRFIWASTATDFISDAPDPDYHLQTLIQHNPPGIFDVDELYSVVLANSGPWSDYTFRHDARAVLGAIVLESVEMTEEGLDTLLYGKKGRSTTRILKSLRCVLRWNGSDIVQTRHSSFGSYLTDHRRSGGRPWFIDFRVYNRILSLAYLRVLKDQLRFNICEIQDSHISDTDIQDLPSRIATNISPLLSYSSRVWASRLQMAGFDSDIFTEVKNFLNNRFLYWLEVLGLLKEVSLASDVLRGIREYARGHNDEAFEAFVVDAEIFVTEFATAIQRSVPHIYLSALPFTPRQSKVSQRYSSLFPRTLQCESPPGDEAQFPGHNNQISSLCFSSNGEEILSGSADATIRMWDAHTGEDLVQPYRGHRDWVIALALSPDSRHILSVSYDNTLRVWETHRKIIVRRWDLQAFLLNQQFVHCAAFSPDGKLVVTGPSLCMWDTESGTLLLGPLDSSVSSISVSSDNGRIVAGYIDNSIKVWDAKTGECKRISGPFSSHTDRVTSVAFSHSGEHVVSGSYDTTVRVWDLRAGNIGVAVVFKGHRDWVTSVAFSPDESCIASGSRDNTIRVWQARTGQMVAGPFFGHSSCVNVVAFSPDGERIVSGSRDKTIRVWEIADEFNQGLLQDDMRLEDGWMVDSSSALLFWVPPWLRQGLYFPRNSVVICAQGTTRLDLRRFVHGKSWEQCQAVVEHEI</sequence>
<accession>A0AAD7IVY4</accession>
<feature type="repeat" description="WD" evidence="3">
    <location>
        <begin position="790"/>
        <end position="831"/>
    </location>
</feature>
<dbReference type="Pfam" id="PF00400">
    <property type="entry name" value="WD40"/>
    <property type="match status" value="7"/>
</dbReference>
<dbReference type="SUPFAM" id="SSF50998">
    <property type="entry name" value="Quinoprotein alcohol dehydrogenase-like"/>
    <property type="match status" value="1"/>
</dbReference>
<dbReference type="InterPro" id="IPR011047">
    <property type="entry name" value="Quinoprotein_ADH-like_sf"/>
</dbReference>
<dbReference type="PROSITE" id="PS00678">
    <property type="entry name" value="WD_REPEATS_1"/>
    <property type="match status" value="4"/>
</dbReference>
<dbReference type="EMBL" id="JARJLG010000078">
    <property type="protein sequence ID" value="KAJ7751510.1"/>
    <property type="molecule type" value="Genomic_DNA"/>
</dbReference>
<dbReference type="PANTHER" id="PTHR22847">
    <property type="entry name" value="WD40 REPEAT PROTEIN"/>
    <property type="match status" value="1"/>
</dbReference>
<dbReference type="Proteomes" id="UP001215280">
    <property type="component" value="Unassembled WGS sequence"/>
</dbReference>
<gene>
    <name evidence="5" type="ORF">DFH07DRAFT_525788</name>
</gene>
<dbReference type="InterPro" id="IPR056884">
    <property type="entry name" value="NPHP3-like_N"/>
</dbReference>
<dbReference type="InterPro" id="IPR027417">
    <property type="entry name" value="P-loop_NTPase"/>
</dbReference>